<dbReference type="Pfam" id="PF08239">
    <property type="entry name" value="SH3_3"/>
    <property type="match status" value="1"/>
</dbReference>
<evidence type="ECO:0000313" key="5">
    <source>
        <dbReference type="EMBL" id="MDQ0198683.1"/>
    </source>
</evidence>
<protein>
    <submittedName>
        <fullName evidence="5">FlaG/FlaF family flagellin (Archaellin)</fullName>
    </submittedName>
</protein>
<keyword evidence="5" id="KW-0969">Cilium</keyword>
<organism evidence="5 6">
    <name type="scientific">Neobacillus ginsengisoli</name>
    <dbReference type="NCBI Taxonomy" id="904295"/>
    <lineage>
        <taxon>Bacteria</taxon>
        <taxon>Bacillati</taxon>
        <taxon>Bacillota</taxon>
        <taxon>Bacilli</taxon>
        <taxon>Bacillales</taxon>
        <taxon>Bacillaceae</taxon>
        <taxon>Neobacillus</taxon>
    </lineage>
</organism>
<comment type="caution">
    <text evidence="5">The sequence shown here is derived from an EMBL/GenBank/DDBJ whole genome shotgun (WGS) entry which is preliminary data.</text>
</comment>
<dbReference type="Pfam" id="PF01464">
    <property type="entry name" value="SLT"/>
    <property type="match status" value="1"/>
</dbReference>
<feature type="chain" id="PRO_5046982117" evidence="1">
    <location>
        <begin position="27"/>
        <end position="842"/>
    </location>
</feature>
<proteinExistence type="predicted"/>
<keyword evidence="5" id="KW-0966">Cell projection</keyword>
<feature type="domain" description="SH3b" evidence="3">
    <location>
        <begin position="262"/>
        <end position="323"/>
    </location>
</feature>
<dbReference type="InterPro" id="IPR008258">
    <property type="entry name" value="Transglycosylase_SLT_dom_1"/>
</dbReference>
<name>A0ABT9XT05_9BACI</name>
<dbReference type="Gene3D" id="1.10.530.10">
    <property type="match status" value="1"/>
</dbReference>
<dbReference type="Pfam" id="PF17936">
    <property type="entry name" value="Big_6"/>
    <property type="match status" value="1"/>
</dbReference>
<dbReference type="InterPro" id="IPR041498">
    <property type="entry name" value="Big_6"/>
</dbReference>
<dbReference type="RefSeq" id="WP_307406729.1">
    <property type="nucleotide sequence ID" value="NZ_JAUSTW010000002.1"/>
</dbReference>
<feature type="domain" description="Bacterial Ig" evidence="4">
    <location>
        <begin position="329"/>
        <end position="405"/>
    </location>
</feature>
<sequence>MKSFILKAGVFTSLLFLGLSHEQASAEMNFPSKCTSYGEIKPNQNPSPQQMNCLLTNAALEANIPPEVVKAVAAKESDWRQFVDGQPLMNNTGDGGIGIMQITNQPGYDQEKLKDDIYFNIQAGVDILNNMFNRMYSNGQDPLPRIKGADQYVIENWYFPVMAYNGTKPINSPIHQADGTRNTQTYQDDVFGIIQNDSYLLDPKIYPSIFAQFPFSSADFTYDSSSTKPIQFNQLEYTVTDPMHASAYFFKTGDKVVVTTDDVKLRSQPSTSASINSHLSKNTTLIIDGEFTYDRYIDSNRFVWYPVKTADQKLTGYISSAYIIKKLDAPVVSPVDDNDVSLSGKAPFANVMIQIMNGTLPVGSTVADATGDFKAEIPAQKAGTNLTVTYKDKLNELSPATTISVTPPLPAKGYIDNPANGSILKGASDVNGWFLDGSDVAMIEVLVDGKSMGTAQYGSARTDVENAFPQYQNANSGYQYTLDTTKITNGQHSLTVRETGNNGNTTVLSQMVNVQNLPAKGSIDNPAINSSISGSSNVQGWFLDGSGVAKIEVLIDGISIGTAQYGSTRIDVQKAFPQYQNANSGYQYTLDTKKITNGQHSLTVREIGNNGITTVLSQMVKVQNLPAKGSIDTPAINSPISETSNVQGWFLDGSGVAKIEVLIDGISIGTAQYGSTRIDVQKAFPQYQNANSGYQYTFDTTKITNGQHLLSVRETGNNGTTTVLNSQMVNVQNLLAKGSIDAPAINSAISGSTNVKGWFLDRSGVAKIEILVDGTSMGTAQYGGPRPDVQKAFPQYQNANSGYQYTLDTKKITNGQHSLTVRETGNNGTTTVLKSQMVNVQN</sequence>
<feature type="signal peptide" evidence="1">
    <location>
        <begin position="1"/>
        <end position="26"/>
    </location>
</feature>
<dbReference type="Gene3D" id="2.60.40.10">
    <property type="entry name" value="Immunoglobulins"/>
    <property type="match status" value="5"/>
</dbReference>
<feature type="domain" description="Transglycosylase SLT" evidence="2">
    <location>
        <begin position="57"/>
        <end position="171"/>
    </location>
</feature>
<keyword evidence="1" id="KW-0732">Signal</keyword>
<gene>
    <name evidence="5" type="ORF">J2S10_001824</name>
</gene>
<evidence type="ECO:0000256" key="1">
    <source>
        <dbReference type="SAM" id="SignalP"/>
    </source>
</evidence>
<evidence type="ECO:0000259" key="2">
    <source>
        <dbReference type="Pfam" id="PF01464"/>
    </source>
</evidence>
<reference evidence="5 6" key="1">
    <citation type="submission" date="2023-07" db="EMBL/GenBank/DDBJ databases">
        <title>Genomic Encyclopedia of Type Strains, Phase IV (KMG-IV): sequencing the most valuable type-strain genomes for metagenomic binning, comparative biology and taxonomic classification.</title>
        <authorList>
            <person name="Goeker M."/>
        </authorList>
    </citation>
    <scope>NUCLEOTIDE SEQUENCE [LARGE SCALE GENOMIC DNA]</scope>
    <source>
        <strain evidence="5 6">DSM 27594</strain>
    </source>
</reference>
<evidence type="ECO:0000313" key="6">
    <source>
        <dbReference type="Proteomes" id="UP001224122"/>
    </source>
</evidence>
<dbReference type="Pfam" id="PF17957">
    <property type="entry name" value="Big_7"/>
    <property type="match status" value="4"/>
</dbReference>
<dbReference type="InterPro" id="IPR013783">
    <property type="entry name" value="Ig-like_fold"/>
</dbReference>
<dbReference type="Proteomes" id="UP001224122">
    <property type="component" value="Unassembled WGS sequence"/>
</dbReference>
<dbReference type="SUPFAM" id="SSF53955">
    <property type="entry name" value="Lysozyme-like"/>
    <property type="match status" value="1"/>
</dbReference>
<evidence type="ECO:0000259" key="4">
    <source>
        <dbReference type="Pfam" id="PF17936"/>
    </source>
</evidence>
<dbReference type="InterPro" id="IPR003646">
    <property type="entry name" value="SH3-like_bac-type"/>
</dbReference>
<evidence type="ECO:0000259" key="3">
    <source>
        <dbReference type="Pfam" id="PF08239"/>
    </source>
</evidence>
<accession>A0ABT9XT05</accession>
<keyword evidence="6" id="KW-1185">Reference proteome</keyword>
<keyword evidence="5" id="KW-0282">Flagellum</keyword>
<dbReference type="Gene3D" id="2.30.30.40">
    <property type="entry name" value="SH3 Domains"/>
    <property type="match status" value="1"/>
</dbReference>
<dbReference type="EMBL" id="JAUSTW010000002">
    <property type="protein sequence ID" value="MDQ0198683.1"/>
    <property type="molecule type" value="Genomic_DNA"/>
</dbReference>
<dbReference type="InterPro" id="IPR023346">
    <property type="entry name" value="Lysozyme-like_dom_sf"/>
</dbReference>